<dbReference type="AlphaFoldDB" id="A0A5B7HWS7"/>
<gene>
    <name evidence="2" type="ORF">E2C01_067465</name>
</gene>
<organism evidence="2 3">
    <name type="scientific">Portunus trituberculatus</name>
    <name type="common">Swimming crab</name>
    <name type="synonym">Neptunus trituberculatus</name>
    <dbReference type="NCBI Taxonomy" id="210409"/>
    <lineage>
        <taxon>Eukaryota</taxon>
        <taxon>Metazoa</taxon>
        <taxon>Ecdysozoa</taxon>
        <taxon>Arthropoda</taxon>
        <taxon>Crustacea</taxon>
        <taxon>Multicrustacea</taxon>
        <taxon>Malacostraca</taxon>
        <taxon>Eumalacostraca</taxon>
        <taxon>Eucarida</taxon>
        <taxon>Decapoda</taxon>
        <taxon>Pleocyemata</taxon>
        <taxon>Brachyura</taxon>
        <taxon>Eubrachyura</taxon>
        <taxon>Portunoidea</taxon>
        <taxon>Portunidae</taxon>
        <taxon>Portuninae</taxon>
        <taxon>Portunus</taxon>
    </lineage>
</organism>
<evidence type="ECO:0000313" key="2">
    <source>
        <dbReference type="EMBL" id="MPC73148.1"/>
    </source>
</evidence>
<comment type="caution">
    <text evidence="2">The sequence shown here is derived from an EMBL/GenBank/DDBJ whole genome shotgun (WGS) entry which is preliminary data.</text>
</comment>
<dbReference type="Proteomes" id="UP000324222">
    <property type="component" value="Unassembled WGS sequence"/>
</dbReference>
<evidence type="ECO:0000313" key="3">
    <source>
        <dbReference type="Proteomes" id="UP000324222"/>
    </source>
</evidence>
<accession>A0A5B7HWS7</accession>
<feature type="compositionally biased region" description="Basic and acidic residues" evidence="1">
    <location>
        <begin position="59"/>
        <end position="77"/>
    </location>
</feature>
<keyword evidence="3" id="KW-1185">Reference proteome</keyword>
<name>A0A5B7HWS7_PORTR</name>
<evidence type="ECO:0000256" key="1">
    <source>
        <dbReference type="SAM" id="MobiDB-lite"/>
    </source>
</evidence>
<reference evidence="2 3" key="1">
    <citation type="submission" date="2019-05" db="EMBL/GenBank/DDBJ databases">
        <title>Another draft genome of Portunus trituberculatus and its Hox gene families provides insights of decapod evolution.</title>
        <authorList>
            <person name="Jeong J.-H."/>
            <person name="Song I."/>
            <person name="Kim S."/>
            <person name="Choi T."/>
            <person name="Kim D."/>
            <person name="Ryu S."/>
            <person name="Kim W."/>
        </authorList>
    </citation>
    <scope>NUCLEOTIDE SEQUENCE [LARGE SCALE GENOMIC DNA]</scope>
    <source>
        <tissue evidence="2">Muscle</tissue>
    </source>
</reference>
<sequence length="77" mass="8463">MYRVVGPQPFGCELSSFLPVLGGRGSGRTALSDTVGPRGTAVTISRRSPCKDRFHHKKPDLSRRVSQEAEQKLLELP</sequence>
<proteinExistence type="predicted"/>
<feature type="region of interest" description="Disordered" evidence="1">
    <location>
        <begin position="28"/>
        <end position="77"/>
    </location>
</feature>
<protein>
    <submittedName>
        <fullName evidence="2">Uncharacterized protein</fullName>
    </submittedName>
</protein>
<dbReference type="EMBL" id="VSRR010036165">
    <property type="protein sequence ID" value="MPC73148.1"/>
    <property type="molecule type" value="Genomic_DNA"/>
</dbReference>